<reference evidence="2" key="1">
    <citation type="journal article" date="2011" name="Plant Physiol.">
        <title>Comprehensive sequence analysis of 24,783 barley full-length cDNAs derived from 12 clone libraries.</title>
        <authorList>
            <person name="Matsumoto T."/>
            <person name="Tanaka T."/>
            <person name="Sakai H."/>
            <person name="Amano N."/>
            <person name="Kanamori H."/>
            <person name="Kurita K."/>
            <person name="Kikuta A."/>
            <person name="Kamiya K."/>
            <person name="Yamamoto M."/>
            <person name="Ikawa H."/>
            <person name="Fujii N."/>
            <person name="Hori K."/>
            <person name="Itoh T."/>
            <person name="Sato K."/>
        </authorList>
    </citation>
    <scope>NUCLEOTIDE SEQUENCE</scope>
    <source>
        <tissue evidence="2">Shoot and root</tissue>
    </source>
</reference>
<feature type="region of interest" description="Disordered" evidence="1">
    <location>
        <begin position="1"/>
        <end position="20"/>
    </location>
</feature>
<dbReference type="AlphaFoldDB" id="F2DFB0"/>
<evidence type="ECO:0000313" key="2">
    <source>
        <dbReference type="EMBL" id="BAJ93781.1"/>
    </source>
</evidence>
<accession>F2DFB0</accession>
<name>F2DFB0_HORVV</name>
<evidence type="ECO:0000256" key="1">
    <source>
        <dbReference type="SAM" id="MobiDB-lite"/>
    </source>
</evidence>
<sequence>MCPMSPPTKRKGASTTTYNHSARMSHPAIWLMEVIKRRCRTPWFSTGGEGRRRAYVQCVSRLDSWHAECVSRVPRRALVTASFRGQGLDCTYGSFRCRTAALGWKGAPSIDRPFSFLLSPSLRLDSEP</sequence>
<protein>
    <submittedName>
        <fullName evidence="2">Predicted protein</fullName>
    </submittedName>
</protein>
<proteinExistence type="evidence at transcript level"/>
<organism evidence="2">
    <name type="scientific">Hordeum vulgare subsp. vulgare</name>
    <name type="common">Domesticated barley</name>
    <dbReference type="NCBI Taxonomy" id="112509"/>
    <lineage>
        <taxon>Eukaryota</taxon>
        <taxon>Viridiplantae</taxon>
        <taxon>Streptophyta</taxon>
        <taxon>Embryophyta</taxon>
        <taxon>Tracheophyta</taxon>
        <taxon>Spermatophyta</taxon>
        <taxon>Magnoliopsida</taxon>
        <taxon>Liliopsida</taxon>
        <taxon>Poales</taxon>
        <taxon>Poaceae</taxon>
        <taxon>BOP clade</taxon>
        <taxon>Pooideae</taxon>
        <taxon>Triticodae</taxon>
        <taxon>Triticeae</taxon>
        <taxon>Hordeinae</taxon>
        <taxon>Hordeum</taxon>
    </lineage>
</organism>
<dbReference type="EMBL" id="AK362577">
    <property type="protein sequence ID" value="BAJ93781.1"/>
    <property type="molecule type" value="mRNA"/>
</dbReference>